<dbReference type="GO" id="GO:0008143">
    <property type="term" value="F:poly(A) binding"/>
    <property type="evidence" value="ECO:0007669"/>
    <property type="project" value="TreeGrafter"/>
</dbReference>
<keyword evidence="4 7" id="KW-0547">Nucleotide-binding</keyword>
<organism evidence="10 11">
    <name type="scientific">Yarrowia lipolytica</name>
    <name type="common">Candida lipolytica</name>
    <dbReference type="NCBI Taxonomy" id="4952"/>
    <lineage>
        <taxon>Eukaryota</taxon>
        <taxon>Fungi</taxon>
        <taxon>Dikarya</taxon>
        <taxon>Ascomycota</taxon>
        <taxon>Saccharomycotina</taxon>
        <taxon>Dipodascomycetes</taxon>
        <taxon>Dipodascales</taxon>
        <taxon>Dipodascales incertae sedis</taxon>
        <taxon>Yarrowia</taxon>
    </lineage>
</organism>
<dbReference type="GO" id="GO:0000932">
    <property type="term" value="C:P-body"/>
    <property type="evidence" value="ECO:0007669"/>
    <property type="project" value="TreeGrafter"/>
</dbReference>
<evidence type="ECO:0000256" key="4">
    <source>
        <dbReference type="ARBA" id="ARBA00022741"/>
    </source>
</evidence>
<evidence type="ECO:0000256" key="5">
    <source>
        <dbReference type="ARBA" id="ARBA00022840"/>
    </source>
</evidence>
<dbReference type="GeneID" id="2910052"/>
<keyword evidence="6 7" id="KW-0175">Coiled coil</keyword>
<comment type="subcellular location">
    <subcellularLocation>
        <location evidence="1 7">Cytoplasm</location>
    </subcellularLocation>
</comment>
<dbReference type="InterPro" id="IPR030844">
    <property type="entry name" value="PAN3"/>
</dbReference>
<dbReference type="FunFam" id="1.10.287.3700:FF:000001">
    <property type="entry name" value="PAN2-PAN3 deadenylation complex subunit PAN3"/>
    <property type="match status" value="1"/>
</dbReference>
<feature type="domain" description="Protein kinase" evidence="9">
    <location>
        <begin position="313"/>
        <end position="670"/>
    </location>
</feature>
<proteinExistence type="inferred from homology"/>
<dbReference type="SUPFAM" id="SSF56112">
    <property type="entry name" value="Protein kinase-like (PK-like)"/>
    <property type="match status" value="1"/>
</dbReference>
<dbReference type="EMBL" id="CP017555">
    <property type="protein sequence ID" value="AOW02861.1"/>
    <property type="molecule type" value="Genomic_DNA"/>
</dbReference>
<dbReference type="InterPro" id="IPR041332">
    <property type="entry name" value="Pan3_CK"/>
</dbReference>
<dbReference type="GO" id="GO:0031251">
    <property type="term" value="C:PAN complex"/>
    <property type="evidence" value="ECO:0007669"/>
    <property type="project" value="UniProtKB-UniRule"/>
</dbReference>
<comment type="subunit">
    <text evidence="7">Homodimer. Forms a heterotrimer with a catalytic subunit PAN2 to form the poly(A)-nuclease (PAN) deadenylation complex. Interacts (via PAM-2 motif) with poly(A)-binding protein PAB1 (via PABC domain), conferring substrate specificity of the enzyme complex.</text>
</comment>
<name>A0A1D8NB54_YARLL</name>
<dbReference type="SMART" id="SM00220">
    <property type="entry name" value="S_TKc"/>
    <property type="match status" value="1"/>
</dbReference>
<evidence type="ECO:0000256" key="2">
    <source>
        <dbReference type="ARBA" id="ARBA00022490"/>
    </source>
</evidence>
<dbReference type="GO" id="GO:0006397">
    <property type="term" value="P:mRNA processing"/>
    <property type="evidence" value="ECO:0007669"/>
    <property type="project" value="UniProtKB-KW"/>
</dbReference>
<feature type="binding site" evidence="7">
    <location>
        <position position="346"/>
    </location>
    <ligand>
        <name>ATP</name>
        <dbReference type="ChEBI" id="CHEBI:30616"/>
    </ligand>
</feature>
<evidence type="ECO:0000256" key="6">
    <source>
        <dbReference type="ARBA" id="ARBA00023054"/>
    </source>
</evidence>
<evidence type="ECO:0000256" key="8">
    <source>
        <dbReference type="SAM" id="MobiDB-lite"/>
    </source>
</evidence>
<dbReference type="GO" id="GO:0004672">
    <property type="term" value="F:protein kinase activity"/>
    <property type="evidence" value="ECO:0007669"/>
    <property type="project" value="InterPro"/>
</dbReference>
<sequence>MQVCVNFIQRRATELQPKVILINRLSAHLSTSPSPPLPHPLVTTSHTPVGALTPKPPNTSFGSHHQVSIAMPKFNINSPSFTPSVVDKAAIDSTGPAAPAAAPAFVPGKSPIDLEQIKNKLTISKDKKENAKSALPKLNPAVAGFTPGASASGSTTPKMATAPSFQPNQTSAINTNSNSSASATSQSGPPGASFQPNQSFQPGAASFQPRFQSGPSQIEPGYDNYYDEMSNGAVMAAAQNQQFPLQYHLYAPHYLSASRQRQLLSHQKTAKDFFLDPHLHQRLHKQSEDLLRVEGSSNLPRFVDKYHSLVLLDSNLNTKENGAPGESPQWVYKCMNGKDGKQYALRRIQGFVLTNEQAMTSVRKWQSIVHPAFVSLCEAFTTRDFGDASLCMIYDFLPSAETLFDLLNRGQQFSRDVIISYLLQLLSVLDTIHSAGLAAKTVDPTKILVCGPGRVRLNCCGLYDVINFDKDENVTLFQQQDLRNLGLLVLCLACNSVEATKNVEQSLTRLDSELQEIVQYLLSSNTSKTASRVLASLTPLLTATFNESLNTNDSLEHELRRELENGRLVRLMAKLNFITERPGPDPEMSQQWSETGDRYLIKLFRDYVFHQQDEMGKPVMDLGHVVRTLNKLDAGIDERITLISRNGQNCLIVSFKDLKQCIESALRDLE</sequence>
<dbReference type="AlphaFoldDB" id="A0A1D8NB54"/>
<dbReference type="VEuPathDB" id="FungiDB:YALI0_C14256g"/>
<gene>
    <name evidence="7" type="primary">PAN3</name>
    <name evidence="10" type="ORF">YALI1_C19981g</name>
</gene>
<evidence type="ECO:0000256" key="1">
    <source>
        <dbReference type="ARBA" id="ARBA00004496"/>
    </source>
</evidence>
<dbReference type="Pfam" id="PF00069">
    <property type="entry name" value="Pkinase"/>
    <property type="match status" value="1"/>
</dbReference>
<dbReference type="Proteomes" id="UP000182444">
    <property type="component" value="Chromosome 1C"/>
</dbReference>
<feature type="binding site" evidence="7">
    <location>
        <begin position="445"/>
        <end position="446"/>
    </location>
    <ligand>
        <name>ATP</name>
        <dbReference type="ChEBI" id="CHEBI:30616"/>
    </ligand>
</feature>
<accession>A0A1D8NB54</accession>
<evidence type="ECO:0000256" key="3">
    <source>
        <dbReference type="ARBA" id="ARBA00022664"/>
    </source>
</evidence>
<dbReference type="GO" id="GO:0005524">
    <property type="term" value="F:ATP binding"/>
    <property type="evidence" value="ECO:0007669"/>
    <property type="project" value="UniProtKB-UniRule"/>
</dbReference>
<dbReference type="OMA" id="NIPCRNE"/>
<dbReference type="Gene3D" id="1.10.287.3700">
    <property type="match status" value="1"/>
</dbReference>
<dbReference type="SMR" id="A0A1D8NB54"/>
<dbReference type="Gene3D" id="1.20.5.5160">
    <property type="match status" value="1"/>
</dbReference>
<feature type="region of interest" description="Disordered" evidence="8">
    <location>
        <begin position="123"/>
        <end position="224"/>
    </location>
</feature>
<comment type="similarity">
    <text evidence="7">Belongs to the protein kinase superfamily. PAN3 family.</text>
</comment>
<keyword evidence="2 7" id="KW-0963">Cytoplasm</keyword>
<dbReference type="eggNOG" id="KOG3741">
    <property type="taxonomic scope" value="Eukaryota"/>
</dbReference>
<dbReference type="PROSITE" id="PS50011">
    <property type="entry name" value="PROTEIN_KINASE_DOM"/>
    <property type="match status" value="1"/>
</dbReference>
<dbReference type="KEGG" id="yli:2910052"/>
<evidence type="ECO:0000313" key="11">
    <source>
        <dbReference type="Proteomes" id="UP000182444"/>
    </source>
</evidence>
<comment type="domain">
    <text evidence="7">The pseudokinase domain, the coiled-coil (CC), and C-terminal knob domain (CK) form a structural unit (PKC) that forms an extensive high-affinity interaction surface for PAN2.</text>
</comment>
<dbReference type="InterPro" id="IPR000719">
    <property type="entry name" value="Prot_kinase_dom"/>
</dbReference>
<dbReference type="PANTHER" id="PTHR12272">
    <property type="entry name" value="DEADENYLATION COMPLEX SUBUNIT PAN3"/>
    <property type="match status" value="1"/>
</dbReference>
<comment type="domain">
    <text evidence="7">The N-terminal zinc finger binds to poly(A) RNA.</text>
</comment>
<dbReference type="FunFam" id="1.20.5.5160:FF:000002">
    <property type="entry name" value="PAN2-PAN3 deadenylation complex subunit PAN3"/>
    <property type="match status" value="1"/>
</dbReference>
<feature type="compositionally biased region" description="Low complexity" evidence="8">
    <location>
        <begin position="168"/>
        <end position="193"/>
    </location>
</feature>
<evidence type="ECO:0000256" key="7">
    <source>
        <dbReference type="HAMAP-Rule" id="MF_03181"/>
    </source>
</evidence>
<dbReference type="InterPro" id="IPR011009">
    <property type="entry name" value="Kinase-like_dom_sf"/>
</dbReference>
<dbReference type="VEuPathDB" id="FungiDB:YALI1_C19981g"/>
<evidence type="ECO:0000313" key="10">
    <source>
        <dbReference type="EMBL" id="AOW02861.1"/>
    </source>
</evidence>
<reference evidence="10 11" key="1">
    <citation type="journal article" date="2016" name="PLoS ONE">
        <title>Sequence Assembly of Yarrowia lipolytica Strain W29/CLIB89 Shows Transposable Element Diversity.</title>
        <authorList>
            <person name="Magnan C."/>
            <person name="Yu J."/>
            <person name="Chang I."/>
            <person name="Jahn E."/>
            <person name="Kanomata Y."/>
            <person name="Wu J."/>
            <person name="Zeller M."/>
            <person name="Oakes M."/>
            <person name="Baldi P."/>
            <person name="Sandmeyer S."/>
        </authorList>
    </citation>
    <scope>NUCLEOTIDE SEQUENCE [LARGE SCALE GENOMIC DNA]</scope>
    <source>
        <strain evidence="11">CLIB89(W29)</strain>
    </source>
</reference>
<dbReference type="Pfam" id="PF18101">
    <property type="entry name" value="Pan3_CK"/>
    <property type="match status" value="1"/>
</dbReference>
<evidence type="ECO:0000259" key="9">
    <source>
        <dbReference type="PROSITE" id="PS50011"/>
    </source>
</evidence>
<protein>
    <recommendedName>
        <fullName evidence="7">PAN2-PAN3 deadenylation complex subunit PAN3</fullName>
    </recommendedName>
    <alternativeName>
        <fullName evidence="7">PAB1P-dependent poly(A)-specific ribonuclease</fullName>
    </alternativeName>
    <alternativeName>
        <fullName evidence="7">Poly(A)-nuclease deadenylation complex subunit 3</fullName>
        <shortName evidence="7">PAN deadenylation complex subunit 3</shortName>
    </alternativeName>
</protein>
<comment type="function">
    <text evidence="7">Regulatory subunit of the poly(A)-nuclease (PAN) deadenylation complex, one of two cytoplasmic mRNA deadenylases involved in mRNA turnover. PAN specifically shortens poly(A) tails of RNA and the activity is stimulated by poly(A)-binding protein PAB1. PAN deadenylation is followed by rapid degradation of the shortened mRNA tails by the CCR4-NOT complex. Deadenylated mRNAs are then degraded by two alternative mechanisms, namely exosome-mediated 3'-5' exonucleolytic degradation, or deadenlyation-dependent mRNA decaping and subsequent 5'-3' exonucleolytic degradation by XRN1. May also be involved in post-transcriptional maturation of mRNA poly(A) tails. PAN3 acts as a positive regulator for PAN activity, recruiting the catalytic subunit PAN2 to mRNA via its interaction with RNA and with PAB1.</text>
</comment>
<comment type="domain">
    <text evidence="7">Contains a pseudokinase domain. The protein kinase domain is predicted to be catalytically inactive because some of the residues important for catalytic activity are substituted and it lacks the equivalent of the binding site for a peptide substrate. However, it has retained an ATP-binding site and ATP-binding is required for mRNA degradation, stimulating the activity of the PAN2 nuclease in vitro. The nucleotide-binding site is juxtaposed to the RNase active site of PAN2 in the complex and may actually bind nucleosides of a poly(A) RNA rather than ATP, feeding the poly(A)-tail to the active site of the deadenylase and thus increasing the efficiency with which this distributive enzyme degrades oligo(A) RNAs.</text>
</comment>
<dbReference type="PANTHER" id="PTHR12272:SF11">
    <property type="entry name" value="PAN2-PAN3 DEADENYLATION COMPLEX SUBUNIT PAN3"/>
    <property type="match status" value="1"/>
</dbReference>
<comment type="caution">
    <text evidence="7">Lacks conserved residue(s) required for the propagation of feature annotation.</text>
</comment>
<dbReference type="GO" id="GO:0000289">
    <property type="term" value="P:nuclear-transcribed mRNA poly(A) tail shortening"/>
    <property type="evidence" value="ECO:0007669"/>
    <property type="project" value="UniProtKB-UniRule"/>
</dbReference>
<feature type="compositionally biased region" description="Polar residues" evidence="8">
    <location>
        <begin position="149"/>
        <end position="167"/>
    </location>
</feature>
<feature type="region of interest" description="Knob domain" evidence="7">
    <location>
        <begin position="578"/>
        <end position="670"/>
    </location>
</feature>
<dbReference type="Gene3D" id="1.10.510.10">
    <property type="entry name" value="Transferase(Phosphotransferase) domain 1"/>
    <property type="match status" value="1"/>
</dbReference>
<dbReference type="HAMAP" id="MF_03181">
    <property type="entry name" value="PAN3"/>
    <property type="match status" value="1"/>
</dbReference>
<keyword evidence="5 7" id="KW-0067">ATP-binding</keyword>
<feature type="coiled-coil region" evidence="7">
    <location>
        <begin position="539"/>
        <end position="577"/>
    </location>
</feature>
<keyword evidence="3 7" id="KW-0507">mRNA processing</keyword>